<comment type="caution">
    <text evidence="1">The sequence shown here is derived from an EMBL/GenBank/DDBJ whole genome shotgun (WGS) entry which is preliminary data.</text>
</comment>
<reference evidence="1 2" key="1">
    <citation type="submission" date="2019-05" db="EMBL/GenBank/DDBJ databases">
        <title>Another draft genome of Portunus trituberculatus and its Hox gene families provides insights of decapod evolution.</title>
        <authorList>
            <person name="Jeong J.-H."/>
            <person name="Song I."/>
            <person name="Kim S."/>
            <person name="Choi T."/>
            <person name="Kim D."/>
            <person name="Ryu S."/>
            <person name="Kim W."/>
        </authorList>
    </citation>
    <scope>NUCLEOTIDE SEQUENCE [LARGE SCALE GENOMIC DNA]</scope>
    <source>
        <tissue evidence="1">Muscle</tissue>
    </source>
</reference>
<protein>
    <submittedName>
        <fullName evidence="1">Uncharacterized protein</fullName>
    </submittedName>
</protein>
<gene>
    <name evidence="1" type="ORF">E2C01_073040</name>
</gene>
<proteinExistence type="predicted"/>
<organism evidence="1 2">
    <name type="scientific">Portunus trituberculatus</name>
    <name type="common">Swimming crab</name>
    <name type="synonym">Neptunus trituberculatus</name>
    <dbReference type="NCBI Taxonomy" id="210409"/>
    <lineage>
        <taxon>Eukaryota</taxon>
        <taxon>Metazoa</taxon>
        <taxon>Ecdysozoa</taxon>
        <taxon>Arthropoda</taxon>
        <taxon>Crustacea</taxon>
        <taxon>Multicrustacea</taxon>
        <taxon>Malacostraca</taxon>
        <taxon>Eumalacostraca</taxon>
        <taxon>Eucarida</taxon>
        <taxon>Decapoda</taxon>
        <taxon>Pleocyemata</taxon>
        <taxon>Brachyura</taxon>
        <taxon>Eubrachyura</taxon>
        <taxon>Portunoidea</taxon>
        <taxon>Portunidae</taxon>
        <taxon>Portuninae</taxon>
        <taxon>Portunus</taxon>
    </lineage>
</organism>
<accession>A0A5B7I462</accession>
<keyword evidence="2" id="KW-1185">Reference proteome</keyword>
<sequence length="89" mass="9704">MKQAPLEESGGSPFLDDPGCTLLAGQEAAQPDRRPSVGQLFSGIAAVVVGRFAQSVLCRLVPTKRRLLEFLVHCSLHTSLWKRRTGKSE</sequence>
<evidence type="ECO:0000313" key="1">
    <source>
        <dbReference type="EMBL" id="MPC78552.1"/>
    </source>
</evidence>
<dbReference type="EMBL" id="VSRR010048726">
    <property type="protein sequence ID" value="MPC78552.1"/>
    <property type="molecule type" value="Genomic_DNA"/>
</dbReference>
<dbReference type="AlphaFoldDB" id="A0A5B7I462"/>
<evidence type="ECO:0000313" key="2">
    <source>
        <dbReference type="Proteomes" id="UP000324222"/>
    </source>
</evidence>
<dbReference type="Proteomes" id="UP000324222">
    <property type="component" value="Unassembled WGS sequence"/>
</dbReference>
<name>A0A5B7I462_PORTR</name>